<keyword evidence="16" id="KW-1185">Reference proteome</keyword>
<dbReference type="EMBL" id="JARQZJ010000004">
    <property type="protein sequence ID" value="KAK9870899.1"/>
    <property type="molecule type" value="Genomic_DNA"/>
</dbReference>
<keyword evidence="9" id="KW-0505">Motor protein</keyword>
<dbReference type="Gene3D" id="3.40.50.300">
    <property type="entry name" value="P-loop containing nucleotide triphosphate hydrolases"/>
    <property type="match status" value="1"/>
</dbReference>
<dbReference type="GO" id="GO:0005524">
    <property type="term" value="F:ATP binding"/>
    <property type="evidence" value="ECO:0007669"/>
    <property type="project" value="UniProtKB-KW"/>
</dbReference>
<proteinExistence type="predicted"/>
<dbReference type="GO" id="GO:0005874">
    <property type="term" value="C:microtubule"/>
    <property type="evidence" value="ECO:0007669"/>
    <property type="project" value="UniProtKB-KW"/>
</dbReference>
<dbReference type="GO" id="GO:0007018">
    <property type="term" value="P:microtubule-based movement"/>
    <property type="evidence" value="ECO:0007669"/>
    <property type="project" value="InterPro"/>
</dbReference>
<dbReference type="GO" id="GO:0051959">
    <property type="term" value="F:dynein light intermediate chain binding"/>
    <property type="evidence" value="ECO:0007669"/>
    <property type="project" value="InterPro"/>
</dbReference>
<dbReference type="FunFam" id="3.20.180.20:FF:000003">
    <property type="entry name" value="Dynein heavy chain 12, axonemal"/>
    <property type="match status" value="1"/>
</dbReference>
<keyword evidence="4" id="KW-0547">Nucleotide-binding</keyword>
<comment type="subcellular location">
    <subcellularLocation>
        <location evidence="1">Cytoplasm</location>
        <location evidence="1">Cytoskeleton</location>
        <location evidence="1">Cilium axoneme</location>
    </subcellularLocation>
</comment>
<evidence type="ECO:0000256" key="7">
    <source>
        <dbReference type="ARBA" id="ARBA00023054"/>
    </source>
</evidence>
<comment type="caution">
    <text evidence="15">The sequence shown here is derived from an EMBL/GenBank/DDBJ whole genome shotgun (WGS) entry which is preliminary data.</text>
</comment>
<dbReference type="InterPro" id="IPR042222">
    <property type="entry name" value="Dynein_2_N"/>
</dbReference>
<keyword evidence="11" id="KW-0966">Cell projection</keyword>
<dbReference type="Pfam" id="PF08393">
    <property type="entry name" value="DHC_N2"/>
    <property type="match status" value="1"/>
</dbReference>
<reference evidence="15 16" key="1">
    <citation type="submission" date="2023-03" db="EMBL/GenBank/DDBJ databases">
        <title>Genome insight into feeding habits of ladybird beetles.</title>
        <authorList>
            <person name="Li H.-S."/>
            <person name="Huang Y.-H."/>
            <person name="Pang H."/>
        </authorList>
    </citation>
    <scope>NUCLEOTIDE SEQUENCE [LARGE SCALE GENOMIC DNA]</scope>
    <source>
        <strain evidence="15">SYSU_2023b</strain>
        <tissue evidence="15">Whole body</tissue>
    </source>
</reference>
<dbReference type="SUPFAM" id="SSF52540">
    <property type="entry name" value="P-loop containing nucleoside triphosphate hydrolases"/>
    <property type="match status" value="1"/>
</dbReference>
<dbReference type="InterPro" id="IPR027417">
    <property type="entry name" value="P-loop_NTPase"/>
</dbReference>
<dbReference type="Gene3D" id="1.10.8.710">
    <property type="match status" value="1"/>
</dbReference>
<evidence type="ECO:0000256" key="8">
    <source>
        <dbReference type="ARBA" id="ARBA00023069"/>
    </source>
</evidence>
<evidence type="ECO:0000256" key="3">
    <source>
        <dbReference type="ARBA" id="ARBA00022701"/>
    </source>
</evidence>
<keyword evidence="8" id="KW-0969">Cilium</keyword>
<evidence type="ECO:0000256" key="11">
    <source>
        <dbReference type="ARBA" id="ARBA00023273"/>
    </source>
</evidence>
<dbReference type="FunFam" id="3.40.50.300:FF:000044">
    <property type="entry name" value="Dynein heavy chain 5, axonemal"/>
    <property type="match status" value="1"/>
</dbReference>
<dbReference type="InterPro" id="IPR043157">
    <property type="entry name" value="Dynein_AAA1S"/>
</dbReference>
<accession>A0AAW1TUR5</accession>
<organism evidence="15 16">
    <name type="scientific">Henosepilachna vigintioctopunctata</name>
    <dbReference type="NCBI Taxonomy" id="420089"/>
    <lineage>
        <taxon>Eukaryota</taxon>
        <taxon>Metazoa</taxon>
        <taxon>Ecdysozoa</taxon>
        <taxon>Arthropoda</taxon>
        <taxon>Hexapoda</taxon>
        <taxon>Insecta</taxon>
        <taxon>Pterygota</taxon>
        <taxon>Neoptera</taxon>
        <taxon>Endopterygota</taxon>
        <taxon>Coleoptera</taxon>
        <taxon>Polyphaga</taxon>
        <taxon>Cucujiformia</taxon>
        <taxon>Coccinelloidea</taxon>
        <taxon>Coccinellidae</taxon>
        <taxon>Epilachninae</taxon>
        <taxon>Epilachnini</taxon>
        <taxon>Henosepilachna</taxon>
    </lineage>
</organism>
<feature type="compositionally biased region" description="Basic and acidic residues" evidence="12">
    <location>
        <begin position="1"/>
        <end position="17"/>
    </location>
</feature>
<dbReference type="Gene3D" id="3.20.180.20">
    <property type="entry name" value="Dynein heavy chain, N-terminal domain 2"/>
    <property type="match status" value="1"/>
</dbReference>
<name>A0AAW1TUR5_9CUCU</name>
<dbReference type="PANTHER" id="PTHR22878">
    <property type="entry name" value="DYNEIN HEAVY CHAIN 6, AXONEMAL-LIKE-RELATED"/>
    <property type="match status" value="1"/>
</dbReference>
<dbReference type="Proteomes" id="UP001431783">
    <property type="component" value="Unassembled WGS sequence"/>
</dbReference>
<dbReference type="GO" id="GO:0045505">
    <property type="term" value="F:dynein intermediate chain binding"/>
    <property type="evidence" value="ECO:0007669"/>
    <property type="project" value="InterPro"/>
</dbReference>
<evidence type="ECO:0000256" key="12">
    <source>
        <dbReference type="SAM" id="MobiDB-lite"/>
    </source>
</evidence>
<feature type="region of interest" description="Disordered" evidence="12">
    <location>
        <begin position="1"/>
        <end position="21"/>
    </location>
</feature>
<evidence type="ECO:0000259" key="13">
    <source>
        <dbReference type="Pfam" id="PF08393"/>
    </source>
</evidence>
<evidence type="ECO:0000256" key="10">
    <source>
        <dbReference type="ARBA" id="ARBA00023212"/>
    </source>
</evidence>
<dbReference type="Pfam" id="PF12774">
    <property type="entry name" value="AAA_6"/>
    <property type="match status" value="1"/>
</dbReference>
<dbReference type="GO" id="GO:0030286">
    <property type="term" value="C:dynein complex"/>
    <property type="evidence" value="ECO:0007669"/>
    <property type="project" value="UniProtKB-KW"/>
</dbReference>
<gene>
    <name evidence="15" type="ORF">WA026_009856</name>
</gene>
<dbReference type="InterPro" id="IPR026983">
    <property type="entry name" value="DHC"/>
</dbReference>
<feature type="domain" description="Dynein heavy chain linker" evidence="13">
    <location>
        <begin position="898"/>
        <end position="1299"/>
    </location>
</feature>
<dbReference type="GO" id="GO:0005930">
    <property type="term" value="C:axoneme"/>
    <property type="evidence" value="ECO:0007669"/>
    <property type="project" value="UniProtKB-SubCell"/>
</dbReference>
<evidence type="ECO:0000256" key="5">
    <source>
        <dbReference type="ARBA" id="ARBA00022840"/>
    </source>
</evidence>
<evidence type="ECO:0008006" key="17">
    <source>
        <dbReference type="Google" id="ProtNLM"/>
    </source>
</evidence>
<keyword evidence="7" id="KW-0175">Coiled coil</keyword>
<dbReference type="Gene3D" id="1.20.140.100">
    <property type="entry name" value="Dynein heavy chain, N-terminal domain 2"/>
    <property type="match status" value="1"/>
</dbReference>
<evidence type="ECO:0000256" key="4">
    <source>
        <dbReference type="ARBA" id="ARBA00022741"/>
    </source>
</evidence>
<dbReference type="InterPro" id="IPR042228">
    <property type="entry name" value="Dynein_linker_3"/>
</dbReference>
<keyword evidence="10" id="KW-0206">Cytoskeleton</keyword>
<keyword evidence="5" id="KW-0067">ATP-binding</keyword>
<evidence type="ECO:0000313" key="16">
    <source>
        <dbReference type="Proteomes" id="UP001431783"/>
    </source>
</evidence>
<keyword evidence="6" id="KW-0243">Dynein</keyword>
<evidence type="ECO:0000313" key="15">
    <source>
        <dbReference type="EMBL" id="KAK9870899.1"/>
    </source>
</evidence>
<evidence type="ECO:0000256" key="9">
    <source>
        <dbReference type="ARBA" id="ARBA00023175"/>
    </source>
</evidence>
<dbReference type="FunFam" id="1.20.58.1120:FF:000001">
    <property type="entry name" value="dynein heavy chain 2, axonemal"/>
    <property type="match status" value="1"/>
</dbReference>
<dbReference type="InterPro" id="IPR013602">
    <property type="entry name" value="Dynein_heavy_linker"/>
</dbReference>
<sequence length="1648" mass="191467">MENDKDKDKKQKKHESTNRGYYSELATNLRYKEEVEEDLPPGAPKRTKFIWQVKTEKDAPILPRLVKPIKPLFLAPAERWFTFEEDKQISFPVETFKPKVQLQHQVEIGDLPRNVAIERKRRQYSAQNIKDILDELEVSPKALIPIDSSVPYMTNTMQSMNFLPLHLFDNEKYETRTPESWLDHGVVEGIRHPIPGQAFLKIEDEYAKEVTYGWINVAVTDYLPEQQLWSVLTLDGTQRHFDLPRIYIMFSAENPMVFGQRIKEAVDLRNQVEDTIRYEFYLDCMLLTGTLDLEKDVVAKMRTLATRNQMRNVNKDFLNQLEYEVNLCYKRTHGEMQFLQSIKNTQTDTISMVPQKMIDYEPERRTKIVTGVINFEKKREYFNWMNIYVIPETYKAMEYVVSECMKVATMSLFSSNFGAKYVSLEEFESIQSLVTSNLIKHLRGPWIDSIVFNIRACLRDVGKGWFDMQEKKFEVYEIAKMTRFMELVKHRMQYTLRLLVMNSINIWITMLETPCLPCMDVTDDFEWGEDLINSRFKPPVSSLFLLILRMDSDGPHFSTEPGQFEKTLLKLYDQGLRQTHSIKQVHPFLLSNLRFPEDLCLSSVGLLSEEVCSVRERFLTAYRMALIPLKAYANRYFAYLELYNQDAALYVSNFKAANHTAAEYKEEIAHQYRQKNNLEMTIPSTISIGPFVVSVDGLKNFLLNKRQDIINRLLDSFALRMKTLVEEVLDNFSNILLKLREKPDSIEAIFEIRDWMETVPITVKGLEETIRRYVMEYEVLEYFWYALPQEDFDNKWMAIGWPYKMSKILVEVENFLKEEEDKYFKIQMADEFALQEKIEGLTVQVVQLQTLRDFARIHEIAVDMRRVWKTMKEAQETGLLLNSRQKLFGQPVVPFEDLNKLIKEFEPYKTLWVTASDWGRSYEMWMNNPLMFIDGESIERTCNEMQKAMIKLTRTFADIPAVQQVAQNIREEIDQFRPHIPLILSLKNPGMRPRHLEKFSELSGIELEIGPATTYQNFVDLGIMEYADLINSISEEATKEYAVETSLQKMKTEWESNNLELTLYKNTGTYIMKVSDDQQQMLDDHIVLTQQLSFSPFKGPFEKQIDSWEESLKITAEVIEEWMDVQKQWMYLEPIFTSEDITSQLPLESKKYKSMERTWRRIMRSAFDHPNIIEYCADRKLLESLKDCNHILEVVQKGLTEYLETKRMVFPRLYFLSDDELLEILSQARNPLAVQPHLRKCFENIATLQFEPDLKITRMFSAEGEGVDLDPTLYPVGSVENWLLQVEFSMQNTVRTVLGAATKQVMVAERTEWVLSWPGQVVIAGSQAFWTAGVEDGIKKNALNVFLVDVMLVNLDGLRNLVKGTLTFLQREILSALIVIEVHSRDVTQNLVDLKIMNVNDFDWISQLRYYWIEDQMKVRAVNAEFPYGNEYLGNSGRLVITPLTDRCYLTLTGALHLKFGGAPAGPAGTGKTETTKDLAKAMARQCVVFNCSDQLDFMAMGKFFKGLASSGAWACFDEFNRIDIEVLSVVAQQITTIQKAQQARLDRFFFEGSDIVLKESCAVFITMNPGYAGRTELPDNLKALFRPVSMMVPDYSLIAEISLFSFGFGNAKQLANKITTTFKLSSEQLSSQDHYDFGMRAVKQSSP</sequence>
<dbReference type="Gene3D" id="1.20.58.1120">
    <property type="match status" value="1"/>
</dbReference>
<feature type="domain" description="Dynein heavy chain hydrolytic ATP-binding dynein motor region" evidence="14">
    <location>
        <begin position="1428"/>
        <end position="1644"/>
    </location>
</feature>
<dbReference type="FunFam" id="1.20.140.100:FF:000004">
    <property type="entry name" value="Dynein axonemal heavy chain 6"/>
    <property type="match status" value="1"/>
</dbReference>
<evidence type="ECO:0000256" key="1">
    <source>
        <dbReference type="ARBA" id="ARBA00004430"/>
    </source>
</evidence>
<dbReference type="Gene3D" id="1.10.287.2620">
    <property type="match status" value="1"/>
</dbReference>
<evidence type="ECO:0000256" key="6">
    <source>
        <dbReference type="ARBA" id="ARBA00023017"/>
    </source>
</evidence>
<evidence type="ECO:0000256" key="2">
    <source>
        <dbReference type="ARBA" id="ARBA00022490"/>
    </source>
</evidence>
<keyword evidence="2" id="KW-0963">Cytoplasm</keyword>
<evidence type="ECO:0000259" key="14">
    <source>
        <dbReference type="Pfam" id="PF12774"/>
    </source>
</evidence>
<dbReference type="InterPro" id="IPR035699">
    <property type="entry name" value="AAA_6"/>
</dbReference>
<keyword evidence="3" id="KW-0493">Microtubule</keyword>
<protein>
    <recommendedName>
        <fullName evidence="17">Dynein heavy chain 1, axonemal</fullName>
    </recommendedName>
</protein>
<dbReference type="PANTHER" id="PTHR22878:SF73">
    <property type="entry name" value="DYNEIN AXONEMAL HEAVY CHAIN 1"/>
    <property type="match status" value="1"/>
</dbReference>